<feature type="transmembrane region" description="Helical" evidence="1">
    <location>
        <begin position="33"/>
        <end position="51"/>
    </location>
</feature>
<protein>
    <submittedName>
        <fullName evidence="3">Uncharacterized protein</fullName>
    </submittedName>
</protein>
<reference evidence="3 4" key="1">
    <citation type="submission" date="2018-06" db="EMBL/GenBank/DDBJ databases">
        <title>Genome conservation of Clostridium tetani.</title>
        <authorList>
            <person name="Bruggemann H."/>
            <person name="Popoff M.R."/>
        </authorList>
    </citation>
    <scope>NUCLEOTIDE SEQUENCE [LARGE SCALE GENOMIC DNA]</scope>
    <source>
        <strain evidence="3 4">2017.061</strain>
    </source>
</reference>
<accession>A0A4Q0VAW4</accession>
<dbReference type="EMBL" id="AP026819">
    <property type="protein sequence ID" value="BDR82452.1"/>
    <property type="molecule type" value="Genomic_DNA"/>
</dbReference>
<organism evidence="3 4">
    <name type="scientific">Clostridium tetani</name>
    <dbReference type="NCBI Taxonomy" id="1513"/>
    <lineage>
        <taxon>Bacteria</taxon>
        <taxon>Bacillati</taxon>
        <taxon>Bacillota</taxon>
        <taxon>Clostridia</taxon>
        <taxon>Eubacteriales</taxon>
        <taxon>Clostridiaceae</taxon>
        <taxon>Clostridium</taxon>
    </lineage>
</organism>
<keyword evidence="1" id="KW-0812">Transmembrane</keyword>
<feature type="transmembrane region" description="Helical" evidence="1">
    <location>
        <begin position="6"/>
        <end position="24"/>
    </location>
</feature>
<feature type="transmembrane region" description="Helical" evidence="1">
    <location>
        <begin position="71"/>
        <end position="95"/>
    </location>
</feature>
<keyword evidence="1" id="KW-1133">Transmembrane helix</keyword>
<dbReference type="RefSeq" id="WP_023439718.1">
    <property type="nucleotide sequence ID" value="NZ_AP026805.1"/>
</dbReference>
<gene>
    <name evidence="3" type="ORF">DP130_13655</name>
    <name evidence="2" type="ORF">K234311028_p10110</name>
</gene>
<reference evidence="2 5" key="2">
    <citation type="submission" date="2022-09" db="EMBL/GenBank/DDBJ databases">
        <title>complete genome sequences of Clostridium tetani str. KHSU-234311-028 isolated from soil.</title>
        <authorList>
            <person name="Sekizuka T."/>
            <person name="Shitada C."/>
            <person name="Takahashi M."/>
            <person name="Kuroda M."/>
        </authorList>
    </citation>
    <scope>NUCLEOTIDE SEQUENCE [LARGE SCALE GENOMIC DNA]</scope>
    <source>
        <strain evidence="2 5">KHSU-234311-028</strain>
        <plasmid evidence="2 5">pKHSU-234311-028-1</plasmid>
    </source>
</reference>
<evidence type="ECO:0000313" key="4">
    <source>
        <dbReference type="Proteomes" id="UP000290921"/>
    </source>
</evidence>
<proteinExistence type="predicted"/>
<evidence type="ECO:0000256" key="1">
    <source>
        <dbReference type="SAM" id="Phobius"/>
    </source>
</evidence>
<dbReference type="AlphaFoldDB" id="A0A4Q0VAW4"/>
<dbReference type="Proteomes" id="UP001321763">
    <property type="component" value="Plasmid pKHSU-234311-028-1"/>
</dbReference>
<dbReference type="Proteomes" id="UP000290921">
    <property type="component" value="Unassembled WGS sequence"/>
</dbReference>
<geneLocation type="plasmid" evidence="2 5">
    <name>pKHSU-234311-028-1</name>
</geneLocation>
<evidence type="ECO:0000313" key="5">
    <source>
        <dbReference type="Proteomes" id="UP001321763"/>
    </source>
</evidence>
<name>A0A4Q0VAW4_CLOTA</name>
<evidence type="ECO:0000313" key="3">
    <source>
        <dbReference type="EMBL" id="RXI44174.1"/>
    </source>
</evidence>
<sequence length="98" mass="11544">MKNKDYSIVRLLNFILLIAFLFLFRNDKIMSNYYIRIIFNLTLIVAGSYAVKDILLKIKGIVKNEEKFKFIKIILYTVLTLLMIYLLISTILNLIHAI</sequence>
<evidence type="ECO:0000313" key="2">
    <source>
        <dbReference type="EMBL" id="BDR82452.1"/>
    </source>
</evidence>
<dbReference type="EMBL" id="QMAP01000020">
    <property type="protein sequence ID" value="RXI44174.1"/>
    <property type="molecule type" value="Genomic_DNA"/>
</dbReference>
<keyword evidence="1" id="KW-0472">Membrane</keyword>
<keyword evidence="2" id="KW-0614">Plasmid</keyword>